<keyword evidence="1 3" id="KW-0479">Metal-binding</keyword>
<evidence type="ECO:0000256" key="2">
    <source>
        <dbReference type="ARBA" id="ARBA00022833"/>
    </source>
</evidence>
<feature type="binding site" evidence="3">
    <location>
        <position position="13"/>
    </location>
    <ligand>
        <name>Zn(2+)</name>
        <dbReference type="ChEBI" id="CHEBI:29105"/>
    </ligand>
</feature>
<organism evidence="5 6">
    <name type="scientific">OM182 bacterium MED-G24</name>
    <dbReference type="NCBI Taxonomy" id="1986255"/>
    <lineage>
        <taxon>Bacteria</taxon>
        <taxon>Pseudomonadati</taxon>
        <taxon>Pseudomonadota</taxon>
        <taxon>Gammaproteobacteria</taxon>
        <taxon>OMG group</taxon>
        <taxon>OM182 clade</taxon>
    </lineage>
</organism>
<feature type="binding site" evidence="3">
    <location>
        <position position="33"/>
    </location>
    <ligand>
        <name>Zn(2+)</name>
        <dbReference type="ChEBI" id="CHEBI:29105"/>
    </ligand>
</feature>
<dbReference type="EMBL" id="NTKD01000048">
    <property type="protein sequence ID" value="PDH37461.1"/>
    <property type="molecule type" value="Genomic_DNA"/>
</dbReference>
<dbReference type="SUPFAM" id="SSF57716">
    <property type="entry name" value="Glucocorticoid receptor-like (DNA-binding domain)"/>
    <property type="match status" value="1"/>
</dbReference>
<dbReference type="HAMAP" id="MF_00649">
    <property type="entry name" value="DNA_gyrase_inhibitor_YacG"/>
    <property type="match status" value="1"/>
</dbReference>
<comment type="similarity">
    <text evidence="3">Belongs to the DNA gyrase inhibitor YacG family.</text>
</comment>
<evidence type="ECO:0000313" key="6">
    <source>
        <dbReference type="Proteomes" id="UP000219327"/>
    </source>
</evidence>
<gene>
    <name evidence="3" type="primary">yacG</name>
    <name evidence="5" type="ORF">CNE99_08115</name>
</gene>
<comment type="subunit">
    <text evidence="3">Interacts with GyrB.</text>
</comment>
<dbReference type="GO" id="GO:0008270">
    <property type="term" value="F:zinc ion binding"/>
    <property type="evidence" value="ECO:0007669"/>
    <property type="project" value="UniProtKB-UniRule"/>
</dbReference>
<proteinExistence type="inferred from homology"/>
<dbReference type="GO" id="GO:0006355">
    <property type="term" value="P:regulation of DNA-templated transcription"/>
    <property type="evidence" value="ECO:0007669"/>
    <property type="project" value="InterPro"/>
</dbReference>
<dbReference type="Gene3D" id="3.30.50.10">
    <property type="entry name" value="Erythroid Transcription Factor GATA-1, subunit A"/>
    <property type="match status" value="1"/>
</dbReference>
<evidence type="ECO:0000313" key="5">
    <source>
        <dbReference type="EMBL" id="PDH37461.1"/>
    </source>
</evidence>
<comment type="cofactor">
    <cofactor evidence="3">
        <name>Zn(2+)</name>
        <dbReference type="ChEBI" id="CHEBI:29105"/>
    </cofactor>
    <text evidence="3">Binds 1 zinc ion.</text>
</comment>
<dbReference type="PANTHER" id="PTHR36150:SF1">
    <property type="entry name" value="DNA GYRASE INHIBITOR YACG"/>
    <property type="match status" value="1"/>
</dbReference>
<feature type="binding site" evidence="3">
    <location>
        <position position="10"/>
    </location>
    <ligand>
        <name>Zn(2+)</name>
        <dbReference type="ChEBI" id="CHEBI:29105"/>
    </ligand>
</feature>
<dbReference type="GO" id="GO:0008657">
    <property type="term" value="F:DNA topoisomerase type II (double strand cut, ATP-hydrolyzing) inhibitor activity"/>
    <property type="evidence" value="ECO:0007669"/>
    <property type="project" value="UniProtKB-UniRule"/>
</dbReference>
<comment type="caution">
    <text evidence="5">The sequence shown here is derived from an EMBL/GenBank/DDBJ whole genome shotgun (WGS) entry which is preliminary data.</text>
</comment>
<protein>
    <recommendedName>
        <fullName evidence="3">DNA gyrase inhibitor YacG</fullName>
    </recommendedName>
</protein>
<dbReference type="PANTHER" id="PTHR36150">
    <property type="entry name" value="DNA GYRASE INHIBITOR YACG"/>
    <property type="match status" value="1"/>
</dbReference>
<dbReference type="InterPro" id="IPR005584">
    <property type="entry name" value="DNA_gyrase_inhibitor_YacG"/>
</dbReference>
<feature type="binding site" evidence="3">
    <location>
        <position position="29"/>
    </location>
    <ligand>
        <name>Zn(2+)</name>
        <dbReference type="ChEBI" id="CHEBI:29105"/>
    </ligand>
</feature>
<dbReference type="InterPro" id="IPR013088">
    <property type="entry name" value="Znf_NHR/GATA"/>
</dbReference>
<name>A0A2A5WM14_9GAMM</name>
<evidence type="ECO:0000256" key="3">
    <source>
        <dbReference type="HAMAP-Rule" id="MF_00649"/>
    </source>
</evidence>
<comment type="function">
    <text evidence="3">Inhibits all the catalytic activities of DNA gyrase by preventing its interaction with DNA. Acts by binding directly to the C-terminal domain of GyrB, which probably disrupts DNA binding by the gyrase.</text>
</comment>
<dbReference type="Proteomes" id="UP000219327">
    <property type="component" value="Unassembled WGS sequence"/>
</dbReference>
<feature type="region of interest" description="Disordered" evidence="4">
    <location>
        <begin position="46"/>
        <end position="71"/>
    </location>
</feature>
<reference evidence="5 6" key="1">
    <citation type="submission" date="2017-08" db="EMBL/GenBank/DDBJ databases">
        <title>Fine stratification of microbial communities through a metagenomic profile of the photic zone.</title>
        <authorList>
            <person name="Haro-Moreno J.M."/>
            <person name="Lopez-Perez M."/>
            <person name="De La Torre J."/>
            <person name="Picazo A."/>
            <person name="Camacho A."/>
            <person name="Rodriguez-Valera F."/>
        </authorList>
    </citation>
    <scope>NUCLEOTIDE SEQUENCE [LARGE SCALE GENOMIC DNA]</scope>
    <source>
        <strain evidence="5">MED-G24</strain>
    </source>
</reference>
<accession>A0A2A5WM14</accession>
<keyword evidence="2 3" id="KW-0862">Zinc</keyword>
<evidence type="ECO:0000256" key="1">
    <source>
        <dbReference type="ARBA" id="ARBA00022723"/>
    </source>
</evidence>
<dbReference type="Pfam" id="PF03884">
    <property type="entry name" value="YacG"/>
    <property type="match status" value="1"/>
</dbReference>
<sequence>MRPGTSLIECPSCKKPVAWVTDNEYRPFCSERCRILDLGEWASGNRYIPDDKEHSDVLSGEINPEREPQTD</sequence>
<evidence type="ECO:0000256" key="4">
    <source>
        <dbReference type="SAM" id="MobiDB-lite"/>
    </source>
</evidence>
<dbReference type="AlphaFoldDB" id="A0A2A5WM14"/>